<gene>
    <name evidence="3" type="ORF">V5799_012612</name>
</gene>
<feature type="compositionally biased region" description="Low complexity" evidence="1">
    <location>
        <begin position="78"/>
        <end position="88"/>
    </location>
</feature>
<feature type="chain" id="PRO_5043040398" description="Secreted protein" evidence="2">
    <location>
        <begin position="29"/>
        <end position="206"/>
    </location>
</feature>
<sequence>MFGQTTLRHRRTTTKRFLLLLLWGATMHRNGDPAKAPERREGPMQGGEREGVAESKEKGAEAASSPARARTGSDGHVGAAPRGSSRAADGGRRRSLGLSRRQQAGNDARGSQPRRNNHSFTMIRSRSTVRGKRPRLKAAAILVDPETMARRPTVPKRASAAQSTHPERSKSSASGSCAGPCRRTSHLKWPHSIFRGTRSEASTQAS</sequence>
<protein>
    <recommendedName>
        <fullName evidence="5">Secreted protein</fullName>
    </recommendedName>
</protein>
<proteinExistence type="predicted"/>
<comment type="caution">
    <text evidence="3">The sequence shown here is derived from an EMBL/GenBank/DDBJ whole genome shotgun (WGS) entry which is preliminary data.</text>
</comment>
<evidence type="ECO:0000313" key="4">
    <source>
        <dbReference type="Proteomes" id="UP001321473"/>
    </source>
</evidence>
<evidence type="ECO:0000256" key="1">
    <source>
        <dbReference type="SAM" id="MobiDB-lite"/>
    </source>
</evidence>
<feature type="signal peptide" evidence="2">
    <location>
        <begin position="1"/>
        <end position="28"/>
    </location>
</feature>
<dbReference type="AlphaFoldDB" id="A0AAQ4EDW0"/>
<reference evidence="3 4" key="1">
    <citation type="journal article" date="2023" name="Arcadia Sci">
        <title>De novo assembly of a long-read Amblyomma americanum tick genome.</title>
        <authorList>
            <person name="Chou S."/>
            <person name="Poskanzer K.E."/>
            <person name="Rollins M."/>
            <person name="Thuy-Boun P.S."/>
        </authorList>
    </citation>
    <scope>NUCLEOTIDE SEQUENCE [LARGE SCALE GENOMIC DNA]</scope>
    <source>
        <strain evidence="3">F_SG_1</strain>
        <tissue evidence="3">Salivary glands</tissue>
    </source>
</reference>
<dbReference type="EMBL" id="JARKHS020017700">
    <property type="protein sequence ID" value="KAK8772854.1"/>
    <property type="molecule type" value="Genomic_DNA"/>
</dbReference>
<feature type="region of interest" description="Disordered" evidence="1">
    <location>
        <begin position="28"/>
        <end position="206"/>
    </location>
</feature>
<name>A0AAQ4EDW0_AMBAM</name>
<keyword evidence="2" id="KW-0732">Signal</keyword>
<feature type="compositionally biased region" description="Basic residues" evidence="1">
    <location>
        <begin position="127"/>
        <end position="136"/>
    </location>
</feature>
<accession>A0AAQ4EDW0</accession>
<feature type="compositionally biased region" description="Basic and acidic residues" evidence="1">
    <location>
        <begin position="29"/>
        <end position="60"/>
    </location>
</feature>
<evidence type="ECO:0000313" key="3">
    <source>
        <dbReference type="EMBL" id="KAK8772854.1"/>
    </source>
</evidence>
<dbReference type="Proteomes" id="UP001321473">
    <property type="component" value="Unassembled WGS sequence"/>
</dbReference>
<evidence type="ECO:0000256" key="2">
    <source>
        <dbReference type="SAM" id="SignalP"/>
    </source>
</evidence>
<evidence type="ECO:0008006" key="5">
    <source>
        <dbReference type="Google" id="ProtNLM"/>
    </source>
</evidence>
<keyword evidence="4" id="KW-1185">Reference proteome</keyword>
<organism evidence="3 4">
    <name type="scientific">Amblyomma americanum</name>
    <name type="common">Lone star tick</name>
    <dbReference type="NCBI Taxonomy" id="6943"/>
    <lineage>
        <taxon>Eukaryota</taxon>
        <taxon>Metazoa</taxon>
        <taxon>Ecdysozoa</taxon>
        <taxon>Arthropoda</taxon>
        <taxon>Chelicerata</taxon>
        <taxon>Arachnida</taxon>
        <taxon>Acari</taxon>
        <taxon>Parasitiformes</taxon>
        <taxon>Ixodida</taxon>
        <taxon>Ixodoidea</taxon>
        <taxon>Ixodidae</taxon>
        <taxon>Amblyomminae</taxon>
        <taxon>Amblyomma</taxon>
    </lineage>
</organism>